<dbReference type="GO" id="GO:0008658">
    <property type="term" value="F:penicillin binding"/>
    <property type="evidence" value="ECO:0007669"/>
    <property type="project" value="InterPro"/>
</dbReference>
<feature type="domain" description="Penicillin-binding protein transpeptidase" evidence="1">
    <location>
        <begin position="142"/>
        <end position="453"/>
    </location>
</feature>
<dbReference type="Gene3D" id="3.40.710.10">
    <property type="entry name" value="DD-peptidase/beta-lactamase superfamily"/>
    <property type="match status" value="1"/>
</dbReference>
<dbReference type="AlphaFoldDB" id="A0A9D1JJD0"/>
<dbReference type="InterPro" id="IPR012338">
    <property type="entry name" value="Beta-lactam/transpept-like"/>
</dbReference>
<dbReference type="InterPro" id="IPR050515">
    <property type="entry name" value="Beta-lactam/transpept"/>
</dbReference>
<dbReference type="GO" id="GO:0071972">
    <property type="term" value="F:peptidoglycan L,D-transpeptidase activity"/>
    <property type="evidence" value="ECO:0007669"/>
    <property type="project" value="TreeGrafter"/>
</dbReference>
<proteinExistence type="predicted"/>
<dbReference type="EMBL" id="DVIQ01000019">
    <property type="protein sequence ID" value="HIS30558.1"/>
    <property type="molecule type" value="Genomic_DNA"/>
</dbReference>
<dbReference type="GO" id="GO:0071555">
    <property type="term" value="P:cell wall organization"/>
    <property type="evidence" value="ECO:0007669"/>
    <property type="project" value="TreeGrafter"/>
</dbReference>
<sequence length="460" mass="49608">MAMFLSLVVYLVYFNVIRADSINSNAYNTKQSAKENMIIRGAIYSADGQPLAITNVDAGGNESRVYPYYQTFSHVVGYATNGRSGIESVYNDELLTCSSSILQQIEDSAQNVKVRGDSLYLTLNTSLQRAAYDALGNYGYNGAVVVLEPDTGKILAMVSRPGFDPNTISQDWDILVSDEANSPLLNRATQGLYPPGSTFKVLTTLAYIRENPDDYQNFTFNCQGLVSMGDVNITCYGGSVHGSETLEQAFMNSCNGAFATIGTELEYDAYRDICEDFFFNDSIDLVLPTSESQFELESGSSVGEQMTTAIGQGDTLATPLQMAMVAAAVANNGTIMKPYLLDYIATYDGDVVREYNPSSYRTVMSSAEAEILAGYMTSTAQSGTASALSGNGYTVAGKTGSAEYEIDGSENMGTHSWFIGYSNVEDPDIAIAVIAENGGSGSSTAVPIAKYIFDAYYYGY</sequence>
<dbReference type="PANTHER" id="PTHR30627:SF24">
    <property type="entry name" value="PENICILLIN-BINDING PROTEIN 4B"/>
    <property type="match status" value="1"/>
</dbReference>
<reference evidence="3" key="1">
    <citation type="submission" date="2020-10" db="EMBL/GenBank/DDBJ databases">
        <authorList>
            <person name="Gilroy R."/>
        </authorList>
    </citation>
    <scope>NUCLEOTIDE SEQUENCE</scope>
    <source>
        <strain evidence="3">CHK190-19873</strain>
    </source>
</reference>
<reference evidence="3" key="2">
    <citation type="journal article" date="2021" name="PeerJ">
        <title>Extensive microbial diversity within the chicken gut microbiome revealed by metagenomics and culture.</title>
        <authorList>
            <person name="Gilroy R."/>
            <person name="Ravi A."/>
            <person name="Getino M."/>
            <person name="Pursley I."/>
            <person name="Horton D.L."/>
            <person name="Alikhan N.F."/>
            <person name="Baker D."/>
            <person name="Gharbi K."/>
            <person name="Hall N."/>
            <person name="Watson M."/>
            <person name="Adriaenssens E.M."/>
            <person name="Foster-Nyarko E."/>
            <person name="Jarju S."/>
            <person name="Secka A."/>
            <person name="Antonio M."/>
            <person name="Oren A."/>
            <person name="Chaudhuri R.R."/>
            <person name="La Ragione R."/>
            <person name="Hildebrand F."/>
            <person name="Pallen M.J."/>
        </authorList>
    </citation>
    <scope>NUCLEOTIDE SEQUENCE</scope>
    <source>
        <strain evidence="3">CHK190-19873</strain>
    </source>
</reference>
<dbReference type="InterPro" id="IPR054120">
    <property type="entry name" value="PBPA_dimer"/>
</dbReference>
<comment type="caution">
    <text evidence="3">The sequence shown here is derived from an EMBL/GenBank/DDBJ whole genome shotgun (WGS) entry which is preliminary data.</text>
</comment>
<dbReference type="Pfam" id="PF21922">
    <property type="entry name" value="PBP_dimer_2"/>
    <property type="match status" value="1"/>
</dbReference>
<protein>
    <submittedName>
        <fullName evidence="3">Penicillin-binding protein 2</fullName>
    </submittedName>
</protein>
<feature type="domain" description="Penicillin binding protein A dimerisation" evidence="2">
    <location>
        <begin position="40"/>
        <end position="118"/>
    </location>
</feature>
<evidence type="ECO:0000313" key="4">
    <source>
        <dbReference type="Proteomes" id="UP000823935"/>
    </source>
</evidence>
<evidence type="ECO:0000259" key="2">
    <source>
        <dbReference type="Pfam" id="PF21922"/>
    </source>
</evidence>
<evidence type="ECO:0000259" key="1">
    <source>
        <dbReference type="Pfam" id="PF00905"/>
    </source>
</evidence>
<dbReference type="GO" id="GO:0005886">
    <property type="term" value="C:plasma membrane"/>
    <property type="evidence" value="ECO:0007669"/>
    <property type="project" value="TreeGrafter"/>
</dbReference>
<dbReference type="Pfam" id="PF00905">
    <property type="entry name" value="Transpeptidase"/>
    <property type="match status" value="1"/>
</dbReference>
<evidence type="ECO:0000313" key="3">
    <source>
        <dbReference type="EMBL" id="HIS30558.1"/>
    </source>
</evidence>
<dbReference type="InterPro" id="IPR001460">
    <property type="entry name" value="PCN-bd_Tpept"/>
</dbReference>
<accession>A0A9D1JJD0</accession>
<name>A0A9D1JJD0_9FIRM</name>
<dbReference type="PANTHER" id="PTHR30627">
    <property type="entry name" value="PEPTIDOGLYCAN D,D-TRANSPEPTIDASE"/>
    <property type="match status" value="1"/>
</dbReference>
<dbReference type="Proteomes" id="UP000823935">
    <property type="component" value="Unassembled WGS sequence"/>
</dbReference>
<dbReference type="Gene3D" id="3.90.1310.10">
    <property type="entry name" value="Penicillin-binding protein 2a (Domain 2)"/>
    <property type="match status" value="1"/>
</dbReference>
<organism evidence="3 4">
    <name type="scientific">Candidatus Limivivens intestinipullorum</name>
    <dbReference type="NCBI Taxonomy" id="2840858"/>
    <lineage>
        <taxon>Bacteria</taxon>
        <taxon>Bacillati</taxon>
        <taxon>Bacillota</taxon>
        <taxon>Clostridia</taxon>
        <taxon>Lachnospirales</taxon>
        <taxon>Lachnospiraceae</taxon>
        <taxon>Lachnospiraceae incertae sedis</taxon>
        <taxon>Candidatus Limivivens</taxon>
    </lineage>
</organism>
<dbReference type="SUPFAM" id="SSF56601">
    <property type="entry name" value="beta-lactamase/transpeptidase-like"/>
    <property type="match status" value="1"/>
</dbReference>
<gene>
    <name evidence="3" type="ORF">IAB44_03270</name>
</gene>